<comment type="caution">
    <text evidence="1">The sequence shown here is derived from an EMBL/GenBank/DDBJ whole genome shotgun (WGS) entry which is preliminary data.</text>
</comment>
<evidence type="ECO:0000313" key="1">
    <source>
        <dbReference type="EMBL" id="RUT01873.1"/>
    </source>
</evidence>
<evidence type="ECO:0000313" key="2">
    <source>
        <dbReference type="Proteomes" id="UP000271624"/>
    </source>
</evidence>
<keyword evidence="2" id="KW-1185">Reference proteome</keyword>
<dbReference type="EMBL" id="RSCL01000018">
    <property type="protein sequence ID" value="RUT01873.1"/>
    <property type="molecule type" value="Genomic_DNA"/>
</dbReference>
<accession>A0A433V6Z3</accession>
<dbReference type="RefSeq" id="WP_158632918.1">
    <property type="nucleotide sequence ID" value="NZ_RSCL01000018.1"/>
</dbReference>
<reference evidence="1" key="1">
    <citation type="submission" date="2018-12" db="EMBL/GenBank/DDBJ databases">
        <authorList>
            <person name="Will S."/>
            <person name="Neumann-Schaal M."/>
            <person name="Henke P."/>
        </authorList>
    </citation>
    <scope>NUCLEOTIDE SEQUENCE</scope>
    <source>
        <strain evidence="1">PCC 7102</strain>
    </source>
</reference>
<dbReference type="AlphaFoldDB" id="A0A433V6Z3"/>
<sequence>MSVILDLGLGLNVGGSRKAPYLTSCSILNKLKETGLMYEKSTFYSKVFVKKPGF</sequence>
<gene>
    <name evidence="1" type="ORF">DSM106972_064960</name>
</gene>
<dbReference type="Proteomes" id="UP000271624">
    <property type="component" value="Unassembled WGS sequence"/>
</dbReference>
<organism evidence="1 2">
    <name type="scientific">Dulcicalothrix desertica PCC 7102</name>
    <dbReference type="NCBI Taxonomy" id="232991"/>
    <lineage>
        <taxon>Bacteria</taxon>
        <taxon>Bacillati</taxon>
        <taxon>Cyanobacteriota</taxon>
        <taxon>Cyanophyceae</taxon>
        <taxon>Nostocales</taxon>
        <taxon>Calotrichaceae</taxon>
        <taxon>Dulcicalothrix</taxon>
    </lineage>
</organism>
<proteinExistence type="predicted"/>
<reference evidence="1" key="2">
    <citation type="journal article" date="2019" name="Genome Biol. Evol.">
        <title>Day and night: Metabolic profiles and evolutionary relationships of six axenic non-marine cyanobacteria.</title>
        <authorList>
            <person name="Will S.E."/>
            <person name="Henke P."/>
            <person name="Boedeker C."/>
            <person name="Huang S."/>
            <person name="Brinkmann H."/>
            <person name="Rohde M."/>
            <person name="Jarek M."/>
            <person name="Friedl T."/>
            <person name="Seufert S."/>
            <person name="Schumacher M."/>
            <person name="Overmann J."/>
            <person name="Neumann-Schaal M."/>
            <person name="Petersen J."/>
        </authorList>
    </citation>
    <scope>NUCLEOTIDE SEQUENCE [LARGE SCALE GENOMIC DNA]</scope>
    <source>
        <strain evidence="1">PCC 7102</strain>
    </source>
</reference>
<protein>
    <submittedName>
        <fullName evidence="1">Uncharacterized protein</fullName>
    </submittedName>
</protein>
<name>A0A433V6Z3_9CYAN</name>